<accession>A0A5B9N982</accession>
<name>A0A5B9N982_9CAUD</name>
<organism evidence="1 2">
    <name type="scientific">Aeromonas phage 4_4572</name>
    <dbReference type="NCBI Taxonomy" id="2588517"/>
    <lineage>
        <taxon>Viruses</taxon>
        <taxon>Duplodnaviria</taxon>
        <taxon>Heunggongvirae</taxon>
        <taxon>Uroviricota</taxon>
        <taxon>Caudoviricetes</taxon>
        <taxon>Grimontviridae</taxon>
        <taxon>Lahexavirus</taxon>
        <taxon>Lahexavirus lv44572</taxon>
    </lineage>
</organism>
<reference evidence="1 2" key="1">
    <citation type="submission" date="2019-04" db="EMBL/GenBank/DDBJ databases">
        <title>Nine Novel Phages from a Plateau Lake in Southwest China Provide Insights into Aeromonas Phage Diversity.</title>
        <authorList>
            <person name="Xiao W."/>
            <person name="Bai M."/>
            <person name="Wang Y."/>
            <person name="Cui X."/>
        </authorList>
    </citation>
    <scope>NUCLEOTIDE SEQUENCE [LARGE SCALE GENOMIC DNA]</scope>
</reference>
<evidence type="ECO:0000313" key="2">
    <source>
        <dbReference type="Proteomes" id="UP000323023"/>
    </source>
</evidence>
<dbReference type="KEGG" id="vg:55617428"/>
<proteinExistence type="predicted"/>
<keyword evidence="2" id="KW-1185">Reference proteome</keyword>
<evidence type="ECO:0000313" key="1">
    <source>
        <dbReference type="EMBL" id="QEG09032.1"/>
    </source>
</evidence>
<dbReference type="EMBL" id="MK813943">
    <property type="protein sequence ID" value="QEG09032.1"/>
    <property type="molecule type" value="Genomic_DNA"/>
</dbReference>
<protein>
    <submittedName>
        <fullName evidence="1">Uncharacterized protein</fullName>
    </submittedName>
</protein>
<gene>
    <name evidence="1" type="primary">44572_034</name>
</gene>
<dbReference type="Proteomes" id="UP000323023">
    <property type="component" value="Segment"/>
</dbReference>
<sequence>MFCNKHGKITPTKSGRCGSCMVEAVKSVDTK</sequence>
<dbReference type="RefSeq" id="YP_009847054.1">
    <property type="nucleotide sequence ID" value="NC_048773.1"/>
</dbReference>
<dbReference type="GeneID" id="55617428"/>